<reference evidence="3 4" key="1">
    <citation type="submission" date="2020-02" db="EMBL/GenBank/DDBJ databases">
        <authorList>
            <person name="Kim M.K."/>
        </authorList>
    </citation>
    <scope>NUCLEOTIDE SEQUENCE [LARGE SCALE GENOMIC DNA]</scope>
    <source>
        <strain evidence="3 4">17J57-3</strain>
    </source>
</reference>
<evidence type="ECO:0000313" key="3">
    <source>
        <dbReference type="EMBL" id="NEX63451.1"/>
    </source>
</evidence>
<dbReference type="AlphaFoldDB" id="A0A6B3SS20"/>
<dbReference type="Gene3D" id="3.40.50.300">
    <property type="entry name" value="P-loop containing nucleotide triphosphate hydrolases"/>
    <property type="match status" value="1"/>
</dbReference>
<dbReference type="Pfam" id="PF03354">
    <property type="entry name" value="TerL_ATPase"/>
    <property type="match status" value="1"/>
</dbReference>
<dbReference type="RefSeq" id="WP_163967344.1">
    <property type="nucleotide sequence ID" value="NZ_JAAIVB010000070.1"/>
</dbReference>
<feature type="domain" description="Terminase large subunit-like ATPase" evidence="1">
    <location>
        <begin position="52"/>
        <end position="218"/>
    </location>
</feature>
<dbReference type="EMBL" id="JAAIVB010000070">
    <property type="protein sequence ID" value="NEX63451.1"/>
    <property type="molecule type" value="Genomic_DNA"/>
</dbReference>
<evidence type="ECO:0000259" key="1">
    <source>
        <dbReference type="Pfam" id="PF03354"/>
    </source>
</evidence>
<evidence type="ECO:0000259" key="2">
    <source>
        <dbReference type="Pfam" id="PF20441"/>
    </source>
</evidence>
<organism evidence="3 4">
    <name type="scientific">Noviherbaspirillum galbum</name>
    <dbReference type="NCBI Taxonomy" id="2709383"/>
    <lineage>
        <taxon>Bacteria</taxon>
        <taxon>Pseudomonadati</taxon>
        <taxon>Pseudomonadota</taxon>
        <taxon>Betaproteobacteria</taxon>
        <taxon>Burkholderiales</taxon>
        <taxon>Oxalobacteraceae</taxon>
        <taxon>Noviherbaspirillum</taxon>
    </lineage>
</organism>
<dbReference type="InterPro" id="IPR005021">
    <property type="entry name" value="Terminase_largesu-like"/>
</dbReference>
<proteinExistence type="predicted"/>
<dbReference type="PANTHER" id="PTHR41287:SF1">
    <property type="entry name" value="PROTEIN YMFN"/>
    <property type="match status" value="1"/>
</dbReference>
<sequence length="521" mass="58204">MKQRSSSNKAGYWYDEAAAERAVQFFSKCLTHTKGEWAGQPLHLDEWQAEKIIRPLFGWKRKDGTRKYRTAFIMIPRKAGKSTLAAGIANYLLFADGEPGAEVYSAAADREQAAIVFEMAKGMVDASAALRTRSRSFKRSIIVGSTNSSYKVLSSDAYTKHGLSAHGIVVDEVHALPNRELWDVLTTSTGARRQPLTVAITTAGYDRNSLCYELYDYAVKVRDGVIEDEAFLPVIFEAGQEDDWKKPETWRKAHPGLGVSVKEEYFAAECAKAQQLPGYENTFKRLLLNIWTEQNTRWIPLETWDKCGGELPDLSGRVCYAGLDLASTTDIAALVLAFPIAGKVHLLPFFFVPREGIKRRSSRDRVPYEVWARQGLIIPTEGNVIDYDIIRAKINELAEIYQIKEIAVDRWNATQISTQLAGDGFEMIGFGQGFASMSGPTKELERRVLAQEINHGGNPVLRWMASNVSIKQDEAGNMKPDKSKSTERIDGIVAALMALGRAMEADEERPSVYDEGEFAFF</sequence>
<protein>
    <submittedName>
        <fullName evidence="3">Terminase large subunit</fullName>
    </submittedName>
</protein>
<dbReference type="GO" id="GO:0004519">
    <property type="term" value="F:endonuclease activity"/>
    <property type="evidence" value="ECO:0007669"/>
    <property type="project" value="InterPro"/>
</dbReference>
<feature type="domain" description="Terminase large subunit-like endonuclease" evidence="2">
    <location>
        <begin position="226"/>
        <end position="504"/>
    </location>
</feature>
<dbReference type="InterPro" id="IPR027417">
    <property type="entry name" value="P-loop_NTPase"/>
</dbReference>
<accession>A0A6B3SS20</accession>
<dbReference type="Pfam" id="PF20441">
    <property type="entry name" value="TerL_nuclease"/>
    <property type="match status" value="1"/>
</dbReference>
<dbReference type="InterPro" id="IPR046461">
    <property type="entry name" value="TerL_ATPase"/>
</dbReference>
<name>A0A6B3SS20_9BURK</name>
<keyword evidence="4" id="KW-1185">Reference proteome</keyword>
<evidence type="ECO:0000313" key="4">
    <source>
        <dbReference type="Proteomes" id="UP000482155"/>
    </source>
</evidence>
<comment type="caution">
    <text evidence="3">The sequence shown here is derived from an EMBL/GenBank/DDBJ whole genome shotgun (WGS) entry which is preliminary data.</text>
</comment>
<dbReference type="PANTHER" id="PTHR41287">
    <property type="match status" value="1"/>
</dbReference>
<dbReference type="Proteomes" id="UP000482155">
    <property type="component" value="Unassembled WGS sequence"/>
</dbReference>
<dbReference type="InterPro" id="IPR046462">
    <property type="entry name" value="TerL_nuclease"/>
</dbReference>
<gene>
    <name evidence="3" type="ORF">G3574_20435</name>
</gene>